<keyword evidence="2 5" id="KW-0805">Transcription regulation</keyword>
<dbReference type="Proteomes" id="UP001445076">
    <property type="component" value="Unassembled WGS sequence"/>
</dbReference>
<dbReference type="SUPFAM" id="SSF46785">
    <property type="entry name" value="Winged helix' DNA-binding domain"/>
    <property type="match status" value="1"/>
</dbReference>
<dbReference type="InterPro" id="IPR036388">
    <property type="entry name" value="WH-like_DNA-bd_sf"/>
</dbReference>
<dbReference type="InterPro" id="IPR015633">
    <property type="entry name" value="E2F"/>
</dbReference>
<evidence type="ECO:0000256" key="1">
    <source>
        <dbReference type="ARBA" id="ARBA00010940"/>
    </source>
</evidence>
<feature type="domain" description="E2F/DP family winged-helix DNA-binding" evidence="7">
    <location>
        <begin position="11"/>
        <end position="77"/>
    </location>
</feature>
<comment type="caution">
    <text evidence="8">The sequence shown here is derived from an EMBL/GenBank/DDBJ whole genome shotgun (WGS) entry which is preliminary data.</text>
</comment>
<evidence type="ECO:0000256" key="6">
    <source>
        <dbReference type="SAM" id="MobiDB-lite"/>
    </source>
</evidence>
<gene>
    <name evidence="8" type="ORF">OTU49_004837</name>
</gene>
<evidence type="ECO:0000259" key="7">
    <source>
        <dbReference type="SMART" id="SM01372"/>
    </source>
</evidence>
<dbReference type="EMBL" id="JARKIK010000044">
    <property type="protein sequence ID" value="KAK8736128.1"/>
    <property type="molecule type" value="Genomic_DNA"/>
</dbReference>
<organism evidence="8 9">
    <name type="scientific">Cherax quadricarinatus</name>
    <name type="common">Australian red claw crayfish</name>
    <dbReference type="NCBI Taxonomy" id="27406"/>
    <lineage>
        <taxon>Eukaryota</taxon>
        <taxon>Metazoa</taxon>
        <taxon>Ecdysozoa</taxon>
        <taxon>Arthropoda</taxon>
        <taxon>Crustacea</taxon>
        <taxon>Multicrustacea</taxon>
        <taxon>Malacostraca</taxon>
        <taxon>Eumalacostraca</taxon>
        <taxon>Eucarida</taxon>
        <taxon>Decapoda</taxon>
        <taxon>Pleocyemata</taxon>
        <taxon>Astacidea</taxon>
        <taxon>Parastacoidea</taxon>
        <taxon>Parastacidae</taxon>
        <taxon>Cherax</taxon>
    </lineage>
</organism>
<feature type="compositionally biased region" description="Pro residues" evidence="6">
    <location>
        <begin position="224"/>
        <end position="233"/>
    </location>
</feature>
<dbReference type="InterPro" id="IPR036390">
    <property type="entry name" value="WH_DNA-bd_sf"/>
</dbReference>
<evidence type="ECO:0000256" key="2">
    <source>
        <dbReference type="ARBA" id="ARBA00023015"/>
    </source>
</evidence>
<proteinExistence type="inferred from homology"/>
<dbReference type="GO" id="GO:0000981">
    <property type="term" value="F:DNA-binding transcription factor activity, RNA polymerase II-specific"/>
    <property type="evidence" value="ECO:0007669"/>
    <property type="project" value="TreeGrafter"/>
</dbReference>
<keyword evidence="9" id="KW-1185">Reference proteome</keyword>
<evidence type="ECO:0000256" key="3">
    <source>
        <dbReference type="ARBA" id="ARBA00023125"/>
    </source>
</evidence>
<dbReference type="CDD" id="cd14660">
    <property type="entry name" value="E2F_DD"/>
    <property type="match status" value="1"/>
</dbReference>
<feature type="non-terminal residue" evidence="8">
    <location>
        <position position="1"/>
    </location>
</feature>
<dbReference type="Pfam" id="PF02319">
    <property type="entry name" value="WHD_E2F_TDP"/>
    <property type="match status" value="1"/>
</dbReference>
<dbReference type="Gene3D" id="1.10.10.10">
    <property type="entry name" value="Winged helix-like DNA-binding domain superfamily/Winged helix DNA-binding domain"/>
    <property type="match status" value="1"/>
</dbReference>
<accession>A0AAW0X850</accession>
<dbReference type="Pfam" id="PF16421">
    <property type="entry name" value="E2F_CC-MB"/>
    <property type="match status" value="1"/>
</dbReference>
<evidence type="ECO:0000313" key="8">
    <source>
        <dbReference type="EMBL" id="KAK8736128.1"/>
    </source>
</evidence>
<feature type="non-terminal residue" evidence="8">
    <location>
        <position position="272"/>
    </location>
</feature>
<dbReference type="PANTHER" id="PTHR12081:SF18">
    <property type="entry name" value="TRANSCRIPTION FACTOR E2F2-RELATED"/>
    <property type="match status" value="1"/>
</dbReference>
<keyword evidence="4 5" id="KW-0804">Transcription</keyword>
<dbReference type="SUPFAM" id="SSF144074">
    <property type="entry name" value="E2F-DP heterodimerization region"/>
    <property type="match status" value="1"/>
</dbReference>
<evidence type="ECO:0000256" key="4">
    <source>
        <dbReference type="ARBA" id="ARBA00023163"/>
    </source>
</evidence>
<dbReference type="Gene3D" id="6.10.250.540">
    <property type="match status" value="1"/>
</dbReference>
<keyword evidence="3 5" id="KW-0238">DNA-binding</keyword>
<dbReference type="AlphaFoldDB" id="A0AAW0X850"/>
<dbReference type="GO" id="GO:0090575">
    <property type="term" value="C:RNA polymerase II transcription regulator complex"/>
    <property type="evidence" value="ECO:0007669"/>
    <property type="project" value="TreeGrafter"/>
</dbReference>
<evidence type="ECO:0000313" key="9">
    <source>
        <dbReference type="Proteomes" id="UP001445076"/>
    </source>
</evidence>
<dbReference type="InterPro" id="IPR032198">
    <property type="entry name" value="E2F_CC-MB"/>
</dbReference>
<evidence type="ECO:0000256" key="5">
    <source>
        <dbReference type="RuleBase" id="RU003796"/>
    </source>
</evidence>
<reference evidence="8 9" key="1">
    <citation type="journal article" date="2024" name="BMC Genomics">
        <title>Genome assembly of redclaw crayfish (Cherax quadricarinatus) provides insights into its immune adaptation and hypoxia tolerance.</title>
        <authorList>
            <person name="Liu Z."/>
            <person name="Zheng J."/>
            <person name="Li H."/>
            <person name="Fang K."/>
            <person name="Wang S."/>
            <person name="He J."/>
            <person name="Zhou D."/>
            <person name="Weng S."/>
            <person name="Chi M."/>
            <person name="Gu Z."/>
            <person name="He J."/>
            <person name="Li F."/>
            <person name="Wang M."/>
        </authorList>
    </citation>
    <scope>NUCLEOTIDE SEQUENCE [LARGE SCALE GENOMIC DNA]</scope>
    <source>
        <strain evidence="8">ZL_2023a</strain>
    </source>
</reference>
<protein>
    <recommendedName>
        <fullName evidence="7">E2F/DP family winged-helix DNA-binding domain-containing protein</fullName>
    </recommendedName>
</protein>
<keyword evidence="5" id="KW-0539">Nucleus</keyword>
<sequence length="272" mass="29986">NTTMADIPPSRQEKSLGLLTSKFVSLLQEAEDGVLDIKSAADQLAVRQKRRIYDITNVLEGIGLIEKKSKNSIVWKGGGPGSNTQEFTDRATMLKEEISELDQHEKMLDQHRQYVQQSIKNITEDLSNYKMAYVNHEDICSCFQGDTLLAIQAPSGTQLEVPIPQMVNGDKKYQIHLKSESGPIYVLLVNQDQEHAPPLVVQVPPPSTVMKQESEGRGMKRVASPPPIQPPSSRPRVTPQKGVTAHTPTARSPSHPEGGEVAETAPVSRRVP</sequence>
<comment type="subcellular location">
    <subcellularLocation>
        <location evidence="5">Nucleus</location>
    </subcellularLocation>
</comment>
<comment type="similarity">
    <text evidence="1 5">Belongs to the E2F/DP family.</text>
</comment>
<dbReference type="GO" id="GO:0046983">
    <property type="term" value="F:protein dimerization activity"/>
    <property type="evidence" value="ECO:0007669"/>
    <property type="project" value="InterPro"/>
</dbReference>
<dbReference type="GO" id="GO:0000978">
    <property type="term" value="F:RNA polymerase II cis-regulatory region sequence-specific DNA binding"/>
    <property type="evidence" value="ECO:0007669"/>
    <property type="project" value="InterPro"/>
</dbReference>
<dbReference type="InterPro" id="IPR037241">
    <property type="entry name" value="E2F-DP_heterodim"/>
</dbReference>
<name>A0AAW0X850_CHEQU</name>
<dbReference type="InterPro" id="IPR003316">
    <property type="entry name" value="E2F_WHTH_DNA-bd_dom"/>
</dbReference>
<dbReference type="FunFam" id="1.10.10.10:FF:000008">
    <property type="entry name" value="E2F transcription factor 1"/>
    <property type="match status" value="1"/>
</dbReference>
<feature type="region of interest" description="Disordered" evidence="6">
    <location>
        <begin position="198"/>
        <end position="272"/>
    </location>
</feature>
<dbReference type="SMART" id="SM01372">
    <property type="entry name" value="E2F_TDP"/>
    <property type="match status" value="1"/>
</dbReference>
<dbReference type="PANTHER" id="PTHR12081">
    <property type="entry name" value="TRANSCRIPTION FACTOR E2F"/>
    <property type="match status" value="1"/>
</dbReference>